<dbReference type="EMBL" id="KR131711">
    <property type="protein sequence ID" value="AKC57603.1"/>
    <property type="molecule type" value="Genomic_DNA"/>
</dbReference>
<proteinExistence type="predicted"/>
<accession>A0A0E3Y649</accession>
<name>A0A0E3Y649_9CAUD</name>
<reference evidence="1" key="1">
    <citation type="submission" date="2015-04" db="EMBL/GenBank/DDBJ databases">
        <title>The Genome Sequence of Fusobacterium phage Funu2.</title>
        <authorList>
            <consortium name="The Broad Institute Genomics Platform"/>
            <person name="Earl A."/>
            <person name="Allen-Vercoe E."/>
            <person name="Daigneault M."/>
            <person name="Young S."/>
            <person name="Zeng Q."/>
            <person name="Gargeya S."/>
            <person name="Fitzgerald M."/>
            <person name="Abouelleil A."/>
            <person name="Alvarado L."/>
            <person name="Chapman S."/>
            <person name="Gainer-Dewar J."/>
            <person name="Goldberg J."/>
            <person name="Griggs A."/>
            <person name="Gujja S."/>
            <person name="Hansen M."/>
            <person name="Howarth C."/>
            <person name="Imamovic A."/>
            <person name="Ireland A."/>
            <person name="Larimer J."/>
            <person name="McCowan C."/>
            <person name="Murphy C."/>
            <person name="Pearson M."/>
            <person name="Poon T."/>
            <person name="Priest M."/>
            <person name="Roberts A."/>
            <person name="Saif S."/>
            <person name="Shea T."/>
            <person name="Sykes S."/>
            <person name="Wortman J."/>
            <person name="Nusbaum C."/>
            <person name="Birren B."/>
        </authorList>
    </citation>
    <scope>NUCLEOTIDE SEQUENCE</scope>
</reference>
<evidence type="ECO:0000313" key="1">
    <source>
        <dbReference type="EMBL" id="AKC57603.1"/>
    </source>
</evidence>
<sequence length="53" mass="6333">MEIKIYSKKERYEIIKNKATEAVTLLLKDDVIFDEEIEILCELIKNELKFKNS</sequence>
<organism evidence="1">
    <name type="scientific">Fusobacterium phage Funu2</name>
    <dbReference type="NCBI Taxonomy" id="1640978"/>
    <lineage>
        <taxon>Viruses</taxon>
        <taxon>Duplodnaviria</taxon>
        <taxon>Heunggongvirae</taxon>
        <taxon>Uroviricota</taxon>
        <taxon>Caudoviricetes</taxon>
    </lineage>
</organism>
<gene>
    <name evidence="1" type="ORF">HMPREF1994_00044</name>
</gene>
<protein>
    <submittedName>
        <fullName evidence="1">Uncharacterized protein</fullName>
    </submittedName>
</protein>